<feature type="binding site" description="axial binding residue" evidence="3">
    <location>
        <position position="105"/>
    </location>
    <ligand>
        <name>heme</name>
        <dbReference type="ChEBI" id="CHEBI:30413"/>
    </ligand>
    <ligandPart>
        <name>Fe</name>
        <dbReference type="ChEBI" id="CHEBI:18248"/>
    </ligandPart>
</feature>
<sequence>MVDDSDLDKLPFLGCIVKETFRMHPPIPTLLYEAAKDCELGINSVPRGSQIIINVWAINRHREAWKDGDTFRPMRFMPGEGDVAGRDLKGVSFEFLPFGSGRRSCPAQGLGHHAVQLAIAYLAHGFSWKLPDGMSPIELDMGDIAGMTGPRAVRFYAVPTSRLNCSF</sequence>
<keyword evidence="3 4" id="KW-0408">Iron</keyword>
<gene>
    <name evidence="5" type="ORF">TRITD_3Bv1G011890</name>
</gene>
<keyword evidence="2" id="KW-0472">Membrane</keyword>
<dbReference type="InterPro" id="IPR036396">
    <property type="entry name" value="Cyt_P450_sf"/>
</dbReference>
<evidence type="ECO:0000313" key="6">
    <source>
        <dbReference type="Proteomes" id="UP000324705"/>
    </source>
</evidence>
<dbReference type="PANTHER" id="PTHR47945">
    <property type="entry name" value="CYTOCHROME P450 84A1-RELATED"/>
    <property type="match status" value="1"/>
</dbReference>
<dbReference type="InterPro" id="IPR017972">
    <property type="entry name" value="Cyt_P450_CS"/>
</dbReference>
<keyword evidence="3 4" id="KW-0479">Metal-binding</keyword>
<dbReference type="SUPFAM" id="SSF48264">
    <property type="entry name" value="Cytochrome P450"/>
    <property type="match status" value="1"/>
</dbReference>
<dbReference type="PRINTS" id="PR00463">
    <property type="entry name" value="EP450I"/>
</dbReference>
<keyword evidence="4" id="KW-0503">Monooxygenase</keyword>
<dbReference type="EMBL" id="LT934116">
    <property type="protein sequence ID" value="VAH71582.1"/>
    <property type="molecule type" value="Genomic_DNA"/>
</dbReference>
<dbReference type="GO" id="GO:0020037">
    <property type="term" value="F:heme binding"/>
    <property type="evidence" value="ECO:0007669"/>
    <property type="project" value="InterPro"/>
</dbReference>
<dbReference type="OMA" id="WINHSEW"/>
<keyword evidence="3 4" id="KW-0349">Heme</keyword>
<comment type="similarity">
    <text evidence="4">Belongs to the cytochrome P450 family.</text>
</comment>
<proteinExistence type="inferred from homology"/>
<dbReference type="Proteomes" id="UP000324705">
    <property type="component" value="Chromosome 3B"/>
</dbReference>
<dbReference type="InterPro" id="IPR002401">
    <property type="entry name" value="Cyt_P450_E_grp-I"/>
</dbReference>
<protein>
    <recommendedName>
        <fullName evidence="7">Cytochrome P450</fullName>
    </recommendedName>
</protein>
<dbReference type="GO" id="GO:0005506">
    <property type="term" value="F:iron ion binding"/>
    <property type="evidence" value="ECO:0007669"/>
    <property type="project" value="InterPro"/>
</dbReference>
<dbReference type="InterPro" id="IPR053062">
    <property type="entry name" value="CYP450_84A"/>
</dbReference>
<dbReference type="Gene3D" id="1.10.630.10">
    <property type="entry name" value="Cytochrome P450"/>
    <property type="match status" value="1"/>
</dbReference>
<dbReference type="GO" id="GO:0004497">
    <property type="term" value="F:monooxygenase activity"/>
    <property type="evidence" value="ECO:0007669"/>
    <property type="project" value="UniProtKB-KW"/>
</dbReference>
<dbReference type="PROSITE" id="PS00086">
    <property type="entry name" value="CYTOCHROME_P450"/>
    <property type="match status" value="1"/>
</dbReference>
<comment type="cofactor">
    <cofactor evidence="3">
        <name>heme</name>
        <dbReference type="ChEBI" id="CHEBI:30413"/>
    </cofactor>
</comment>
<evidence type="ECO:0000256" key="4">
    <source>
        <dbReference type="RuleBase" id="RU000461"/>
    </source>
</evidence>
<evidence type="ECO:0000256" key="2">
    <source>
        <dbReference type="ARBA" id="ARBA00022989"/>
    </source>
</evidence>
<keyword evidence="1" id="KW-0812">Transmembrane</keyword>
<dbReference type="GO" id="GO:0016705">
    <property type="term" value="F:oxidoreductase activity, acting on paired donors, with incorporation or reduction of molecular oxygen"/>
    <property type="evidence" value="ECO:0007669"/>
    <property type="project" value="InterPro"/>
</dbReference>
<organism evidence="5 6">
    <name type="scientific">Triticum turgidum subsp. durum</name>
    <name type="common">Durum wheat</name>
    <name type="synonym">Triticum durum</name>
    <dbReference type="NCBI Taxonomy" id="4567"/>
    <lineage>
        <taxon>Eukaryota</taxon>
        <taxon>Viridiplantae</taxon>
        <taxon>Streptophyta</taxon>
        <taxon>Embryophyta</taxon>
        <taxon>Tracheophyta</taxon>
        <taxon>Spermatophyta</taxon>
        <taxon>Magnoliopsida</taxon>
        <taxon>Liliopsida</taxon>
        <taxon>Poales</taxon>
        <taxon>Poaceae</taxon>
        <taxon>BOP clade</taxon>
        <taxon>Pooideae</taxon>
        <taxon>Triticodae</taxon>
        <taxon>Triticeae</taxon>
        <taxon>Triticinae</taxon>
        <taxon>Triticum</taxon>
    </lineage>
</organism>
<dbReference type="Gramene" id="TRITD3Bv1G011890.1">
    <property type="protein sequence ID" value="TRITD3Bv1G011890.1"/>
    <property type="gene ID" value="TRITD3Bv1G011890"/>
</dbReference>
<dbReference type="Pfam" id="PF00067">
    <property type="entry name" value="p450"/>
    <property type="match status" value="1"/>
</dbReference>
<keyword evidence="4" id="KW-0560">Oxidoreductase</keyword>
<evidence type="ECO:0000256" key="3">
    <source>
        <dbReference type="PIRSR" id="PIRSR602401-1"/>
    </source>
</evidence>
<accession>A0A9R1RWE3</accession>
<dbReference type="AlphaFoldDB" id="A0A9R1RWE3"/>
<evidence type="ECO:0000313" key="5">
    <source>
        <dbReference type="EMBL" id="VAH71582.1"/>
    </source>
</evidence>
<dbReference type="PANTHER" id="PTHR47945:SF5">
    <property type="entry name" value="CYTOCHROME P450 84A1-RELATED"/>
    <property type="match status" value="1"/>
</dbReference>
<keyword evidence="2" id="KW-1133">Transmembrane helix</keyword>
<reference evidence="5 6" key="1">
    <citation type="submission" date="2017-09" db="EMBL/GenBank/DDBJ databases">
        <authorList>
            <consortium name="International Durum Wheat Genome Sequencing Consortium (IDWGSC)"/>
            <person name="Milanesi L."/>
        </authorList>
    </citation>
    <scope>NUCLEOTIDE SEQUENCE [LARGE SCALE GENOMIC DNA]</scope>
    <source>
        <strain evidence="6">cv. Svevo</strain>
    </source>
</reference>
<evidence type="ECO:0000256" key="1">
    <source>
        <dbReference type="ARBA" id="ARBA00022692"/>
    </source>
</evidence>
<keyword evidence="6" id="KW-1185">Reference proteome</keyword>
<name>A0A9R1RWE3_TRITD</name>
<dbReference type="InterPro" id="IPR001128">
    <property type="entry name" value="Cyt_P450"/>
</dbReference>
<evidence type="ECO:0008006" key="7">
    <source>
        <dbReference type="Google" id="ProtNLM"/>
    </source>
</evidence>